<accession>A0A0E9R2J6</accession>
<proteinExistence type="predicted"/>
<dbReference type="AlphaFoldDB" id="A0A0E9R2J6"/>
<name>A0A0E9R2J6_ANGAN</name>
<reference evidence="1" key="2">
    <citation type="journal article" date="2015" name="Fish Shellfish Immunol.">
        <title>Early steps in the European eel (Anguilla anguilla)-Vibrio vulnificus interaction in the gills: Role of the RtxA13 toxin.</title>
        <authorList>
            <person name="Callol A."/>
            <person name="Pajuelo D."/>
            <person name="Ebbesson L."/>
            <person name="Teles M."/>
            <person name="MacKenzie S."/>
            <person name="Amaro C."/>
        </authorList>
    </citation>
    <scope>NUCLEOTIDE SEQUENCE</scope>
</reference>
<dbReference type="EMBL" id="GBXM01085862">
    <property type="protein sequence ID" value="JAH22715.1"/>
    <property type="molecule type" value="Transcribed_RNA"/>
</dbReference>
<protein>
    <submittedName>
        <fullName evidence="1">Uncharacterized protein</fullName>
    </submittedName>
</protein>
<evidence type="ECO:0000313" key="1">
    <source>
        <dbReference type="EMBL" id="JAH22715.1"/>
    </source>
</evidence>
<sequence>MHQRAFKAERKNRCFPKTHTCKPAVVNAQKFQRICY</sequence>
<organism evidence="1">
    <name type="scientific">Anguilla anguilla</name>
    <name type="common">European freshwater eel</name>
    <name type="synonym">Muraena anguilla</name>
    <dbReference type="NCBI Taxonomy" id="7936"/>
    <lineage>
        <taxon>Eukaryota</taxon>
        <taxon>Metazoa</taxon>
        <taxon>Chordata</taxon>
        <taxon>Craniata</taxon>
        <taxon>Vertebrata</taxon>
        <taxon>Euteleostomi</taxon>
        <taxon>Actinopterygii</taxon>
        <taxon>Neopterygii</taxon>
        <taxon>Teleostei</taxon>
        <taxon>Anguilliformes</taxon>
        <taxon>Anguillidae</taxon>
        <taxon>Anguilla</taxon>
    </lineage>
</organism>
<reference evidence="1" key="1">
    <citation type="submission" date="2014-11" db="EMBL/GenBank/DDBJ databases">
        <authorList>
            <person name="Amaro Gonzalez C."/>
        </authorList>
    </citation>
    <scope>NUCLEOTIDE SEQUENCE</scope>
</reference>